<dbReference type="Pfam" id="PF00702">
    <property type="entry name" value="Hydrolase"/>
    <property type="match status" value="1"/>
</dbReference>
<evidence type="ECO:0000313" key="1">
    <source>
        <dbReference type="EMBL" id="ORY21254.1"/>
    </source>
</evidence>
<dbReference type="PANTHER" id="PTHR43481:SF4">
    <property type="entry name" value="GLYCEROL-1-PHOSPHATE PHOSPHOHYDROLASE 1-RELATED"/>
    <property type="match status" value="1"/>
</dbReference>
<dbReference type="Gene3D" id="3.40.50.1000">
    <property type="entry name" value="HAD superfamily/HAD-like"/>
    <property type="match status" value="1"/>
</dbReference>
<keyword evidence="2" id="KW-1185">Reference proteome</keyword>
<evidence type="ECO:0000313" key="2">
    <source>
        <dbReference type="Proteomes" id="UP000193986"/>
    </source>
</evidence>
<dbReference type="InterPro" id="IPR023214">
    <property type="entry name" value="HAD_sf"/>
</dbReference>
<dbReference type="OrthoDB" id="40579at2759"/>
<proteinExistence type="predicted"/>
<dbReference type="SFLD" id="SFLDS00003">
    <property type="entry name" value="Haloacid_Dehalogenase"/>
    <property type="match status" value="1"/>
</dbReference>
<dbReference type="InterPro" id="IPR036412">
    <property type="entry name" value="HAD-like_sf"/>
</dbReference>
<dbReference type="SUPFAM" id="SSF56784">
    <property type="entry name" value="HAD-like"/>
    <property type="match status" value="1"/>
</dbReference>
<dbReference type="InParanoid" id="A0A1Y2AFN2"/>
<dbReference type="AlphaFoldDB" id="A0A1Y2AFN2"/>
<dbReference type="STRING" id="71784.A0A1Y2AFN2"/>
<dbReference type="Proteomes" id="UP000193986">
    <property type="component" value="Unassembled WGS sequence"/>
</dbReference>
<organism evidence="1 2">
    <name type="scientific">Naematelia encephala</name>
    <dbReference type="NCBI Taxonomy" id="71784"/>
    <lineage>
        <taxon>Eukaryota</taxon>
        <taxon>Fungi</taxon>
        <taxon>Dikarya</taxon>
        <taxon>Basidiomycota</taxon>
        <taxon>Agaricomycotina</taxon>
        <taxon>Tremellomycetes</taxon>
        <taxon>Tremellales</taxon>
        <taxon>Naemateliaceae</taxon>
        <taxon>Naematelia</taxon>
    </lineage>
</organism>
<dbReference type="NCBIfam" id="TIGR01509">
    <property type="entry name" value="HAD-SF-IA-v3"/>
    <property type="match status" value="1"/>
</dbReference>
<gene>
    <name evidence="1" type="ORF">BCR39DRAFT_562719</name>
</gene>
<accession>A0A1Y2AFN2</accession>
<comment type="caution">
    <text evidence="1">The sequence shown here is derived from an EMBL/GenBank/DDBJ whole genome shotgun (WGS) entry which is preliminary data.</text>
</comment>
<reference evidence="1 2" key="1">
    <citation type="submission" date="2016-07" db="EMBL/GenBank/DDBJ databases">
        <title>Pervasive Adenine N6-methylation of Active Genes in Fungi.</title>
        <authorList>
            <consortium name="DOE Joint Genome Institute"/>
            <person name="Mondo S.J."/>
            <person name="Dannebaum R.O."/>
            <person name="Kuo R.C."/>
            <person name="Labutti K."/>
            <person name="Haridas S."/>
            <person name="Kuo A."/>
            <person name="Salamov A."/>
            <person name="Ahrendt S.R."/>
            <person name="Lipzen A."/>
            <person name="Sullivan W."/>
            <person name="Andreopoulos W.B."/>
            <person name="Clum A."/>
            <person name="Lindquist E."/>
            <person name="Daum C."/>
            <person name="Ramamoorthy G.K."/>
            <person name="Gryganskyi A."/>
            <person name="Culley D."/>
            <person name="Magnuson J.K."/>
            <person name="James T.Y."/>
            <person name="O'Malley M.A."/>
            <person name="Stajich J.E."/>
            <person name="Spatafora J.W."/>
            <person name="Visel A."/>
            <person name="Grigoriev I.V."/>
        </authorList>
    </citation>
    <scope>NUCLEOTIDE SEQUENCE [LARGE SCALE GENOMIC DNA]</scope>
    <source>
        <strain evidence="1 2">68-887.2</strain>
    </source>
</reference>
<dbReference type="SFLD" id="SFLDG01129">
    <property type="entry name" value="C1.5:_HAD__Beta-PGM__Phosphata"/>
    <property type="match status" value="1"/>
</dbReference>
<dbReference type="Gene3D" id="1.10.150.240">
    <property type="entry name" value="Putative phosphatase, domain 2"/>
    <property type="match status" value="1"/>
</dbReference>
<dbReference type="InterPro" id="IPR006439">
    <property type="entry name" value="HAD-SF_hydro_IA"/>
</dbReference>
<name>A0A1Y2AFN2_9TREE</name>
<dbReference type="EMBL" id="MCFC01000115">
    <property type="protein sequence ID" value="ORY21254.1"/>
    <property type="molecule type" value="Genomic_DNA"/>
</dbReference>
<protein>
    <submittedName>
        <fullName evidence="1">Putative glycerol-1-phosphatase</fullName>
    </submittedName>
</protein>
<dbReference type="GO" id="GO:0050308">
    <property type="term" value="F:sugar-phosphatase activity"/>
    <property type="evidence" value="ECO:0007669"/>
    <property type="project" value="TreeGrafter"/>
</dbReference>
<dbReference type="InterPro" id="IPR023198">
    <property type="entry name" value="PGP-like_dom2"/>
</dbReference>
<dbReference type="PANTHER" id="PTHR43481">
    <property type="entry name" value="FRUCTOSE-1-PHOSPHATE PHOSPHATASE"/>
    <property type="match status" value="1"/>
</dbReference>
<dbReference type="InterPro" id="IPR051806">
    <property type="entry name" value="HAD-like_SPP"/>
</dbReference>
<sequence length="238" mass="25800">MPSDILKADAILFDLDGTLIETTSAGEIAWAQFASEYNFDLQESLKNSHGVRYIERLRVWCGITDPDILQAELRRYEDLEVKIAKEQKERGEGGFVLTPGAQRILSKLQSSGHANWAIVTSCTRYLVEQALPAAGISPPPKLITADDVVNGKPDPEPYLTGAASLGVDIKRCVIFEDAPAGIKSGLSSSATVLAVCTSHALKDIRQAGPDHVVKSFEHVDVTVLEDGEIELSIDVVED</sequence>